<proteinExistence type="predicted"/>
<gene>
    <name evidence="7" type="ORF">ECRASSUSDP1_LOCUS14013</name>
</gene>
<dbReference type="PROSITE" id="PS50961">
    <property type="entry name" value="HTH_LA"/>
    <property type="match status" value="1"/>
</dbReference>
<dbReference type="InterPro" id="IPR002344">
    <property type="entry name" value="Lupus_La"/>
</dbReference>
<keyword evidence="3" id="KW-0539">Nucleus</keyword>
<keyword evidence="8" id="KW-1185">Reference proteome</keyword>
<dbReference type="InterPro" id="IPR036388">
    <property type="entry name" value="WH-like_DNA-bd_sf"/>
</dbReference>
<evidence type="ECO:0000313" key="8">
    <source>
        <dbReference type="Proteomes" id="UP001295684"/>
    </source>
</evidence>
<protein>
    <recommendedName>
        <fullName evidence="6">HTH La-type RNA-binding domain-containing protein</fullName>
    </recommendedName>
</protein>
<reference evidence="7" key="1">
    <citation type="submission" date="2023-07" db="EMBL/GenBank/DDBJ databases">
        <authorList>
            <consortium name="AG Swart"/>
            <person name="Singh M."/>
            <person name="Singh A."/>
            <person name="Seah K."/>
            <person name="Emmerich C."/>
        </authorList>
    </citation>
    <scope>NUCLEOTIDE SEQUENCE</scope>
    <source>
        <strain evidence="7">DP1</strain>
    </source>
</reference>
<dbReference type="CDD" id="cd07323">
    <property type="entry name" value="LAM"/>
    <property type="match status" value="1"/>
</dbReference>
<name>A0AAD2CW53_EUPCR</name>
<dbReference type="Pfam" id="PF05383">
    <property type="entry name" value="La"/>
    <property type="match status" value="1"/>
</dbReference>
<dbReference type="AlphaFoldDB" id="A0AAD2CW53"/>
<evidence type="ECO:0000256" key="4">
    <source>
        <dbReference type="PROSITE-ProRule" id="PRU00332"/>
    </source>
</evidence>
<feature type="domain" description="HTH La-type RNA-binding" evidence="6">
    <location>
        <begin position="1"/>
        <end position="90"/>
    </location>
</feature>
<feature type="compositionally biased region" description="Basic residues" evidence="5">
    <location>
        <begin position="217"/>
        <end position="227"/>
    </location>
</feature>
<dbReference type="PANTHER" id="PTHR22792">
    <property type="entry name" value="LUPUS LA PROTEIN-RELATED"/>
    <property type="match status" value="1"/>
</dbReference>
<dbReference type="PANTHER" id="PTHR22792:SF140">
    <property type="entry name" value="ACHILLES, ISOFORM A"/>
    <property type="match status" value="1"/>
</dbReference>
<accession>A0AAD2CW53</accession>
<dbReference type="PRINTS" id="PR00302">
    <property type="entry name" value="LUPUSLA"/>
</dbReference>
<evidence type="ECO:0000256" key="2">
    <source>
        <dbReference type="ARBA" id="ARBA00022884"/>
    </source>
</evidence>
<dbReference type="InterPro" id="IPR036390">
    <property type="entry name" value="WH_DNA-bd_sf"/>
</dbReference>
<dbReference type="InterPro" id="IPR006630">
    <property type="entry name" value="La_HTH"/>
</dbReference>
<dbReference type="SMART" id="SM00715">
    <property type="entry name" value="LA"/>
    <property type="match status" value="1"/>
</dbReference>
<dbReference type="InterPro" id="IPR045180">
    <property type="entry name" value="La_dom_prot"/>
</dbReference>
<organism evidence="7 8">
    <name type="scientific">Euplotes crassus</name>
    <dbReference type="NCBI Taxonomy" id="5936"/>
    <lineage>
        <taxon>Eukaryota</taxon>
        <taxon>Sar</taxon>
        <taxon>Alveolata</taxon>
        <taxon>Ciliophora</taxon>
        <taxon>Intramacronucleata</taxon>
        <taxon>Spirotrichea</taxon>
        <taxon>Hypotrichia</taxon>
        <taxon>Euplotida</taxon>
        <taxon>Euplotidae</taxon>
        <taxon>Moneuplotes</taxon>
    </lineage>
</organism>
<comment type="subcellular location">
    <subcellularLocation>
        <location evidence="1">Nucleus</location>
    </subcellularLocation>
</comment>
<keyword evidence="2 4" id="KW-0694">RNA-binding</keyword>
<evidence type="ECO:0000256" key="3">
    <source>
        <dbReference type="ARBA" id="ARBA00023242"/>
    </source>
</evidence>
<dbReference type="Gene3D" id="1.10.10.10">
    <property type="entry name" value="Winged helix-like DNA-binding domain superfamily/Winged helix DNA-binding domain"/>
    <property type="match status" value="1"/>
</dbReference>
<evidence type="ECO:0000256" key="1">
    <source>
        <dbReference type="ARBA" id="ARBA00004123"/>
    </source>
</evidence>
<dbReference type="GO" id="GO:0005634">
    <property type="term" value="C:nucleus"/>
    <property type="evidence" value="ECO:0007669"/>
    <property type="project" value="UniProtKB-SubCell"/>
</dbReference>
<dbReference type="Pfam" id="PF11523">
    <property type="entry name" value="DUF3223"/>
    <property type="match status" value="1"/>
</dbReference>
<dbReference type="SUPFAM" id="SSF46785">
    <property type="entry name" value="Winged helix' DNA-binding domain"/>
    <property type="match status" value="1"/>
</dbReference>
<evidence type="ECO:0000313" key="7">
    <source>
        <dbReference type="EMBL" id="CAI2372682.1"/>
    </source>
</evidence>
<dbReference type="Gene3D" id="3.10.450.40">
    <property type="match status" value="1"/>
</dbReference>
<evidence type="ECO:0000259" key="6">
    <source>
        <dbReference type="PROSITE" id="PS50961"/>
    </source>
</evidence>
<comment type="caution">
    <text evidence="7">The sequence shown here is derived from an EMBL/GenBank/DDBJ whole genome shotgun (WGS) entry which is preliminary data.</text>
</comment>
<dbReference type="Proteomes" id="UP001295684">
    <property type="component" value="Unassembled WGS sequence"/>
</dbReference>
<evidence type="ECO:0000256" key="5">
    <source>
        <dbReference type="SAM" id="MobiDB-lite"/>
    </source>
</evidence>
<feature type="compositionally biased region" description="Basic and acidic residues" evidence="5">
    <location>
        <begin position="228"/>
        <end position="245"/>
    </location>
</feature>
<dbReference type="GO" id="GO:1990904">
    <property type="term" value="C:ribonucleoprotein complex"/>
    <property type="evidence" value="ECO:0007669"/>
    <property type="project" value="InterPro"/>
</dbReference>
<dbReference type="GO" id="GO:0006396">
    <property type="term" value="P:RNA processing"/>
    <property type="evidence" value="ECO:0007669"/>
    <property type="project" value="InterPro"/>
</dbReference>
<feature type="region of interest" description="Disordered" evidence="5">
    <location>
        <begin position="215"/>
        <end position="245"/>
    </location>
</feature>
<sequence>MSGVDLAAIQKQVEYYFSDKNLKKDRFFHSKISADKEGWVDISFIMNCNKVKQLTTNQEDVVEAIKDSTEVEFDTGGVRRRGNKALPELVEEKKEEEKVEQQDDGVITERDFKNPKIVSFKVTSKSEENKDEPSWRDLENHLEESFPTLKFLYSRQKEFVGQLAISSNRTDTAALSKLMKDTITIADFDYLFEEPNDEDLKEFWENHGSHYEMCQKQKLRKMRKRKREEKAANGDKDGSKKQKVEDDKQYTIAGTTYMNINKVKSKAKTIMNIKDDGQKLEGYEEEFLKEIIKHHEKHDEKMKDFSHFIVDEHPSYRNTRCFFVVRADGTKEDFSMSKCIKKMEETE</sequence>
<dbReference type="GO" id="GO:0003729">
    <property type="term" value="F:mRNA binding"/>
    <property type="evidence" value="ECO:0007669"/>
    <property type="project" value="TreeGrafter"/>
</dbReference>
<dbReference type="EMBL" id="CAMPGE010013979">
    <property type="protein sequence ID" value="CAI2372682.1"/>
    <property type="molecule type" value="Genomic_DNA"/>
</dbReference>